<reference evidence="1" key="1">
    <citation type="submission" date="2013-12" db="EMBL/GenBank/DDBJ databases">
        <title>A Varibaculum cambriense genome reconstructed from a premature infant gut community with otherwise low bacterial novelty that shifts toward anaerobic metabolism during the third week of life.</title>
        <authorList>
            <person name="Brown C.T."/>
            <person name="Sharon I."/>
            <person name="Thomas B.C."/>
            <person name="Castelle C.J."/>
            <person name="Morowitz M.J."/>
            <person name="Banfield J.F."/>
        </authorList>
    </citation>
    <scope>NUCLEOTIDE SEQUENCE</scope>
</reference>
<organism evidence="1">
    <name type="scientific">human gut metagenome</name>
    <dbReference type="NCBI Taxonomy" id="408170"/>
    <lineage>
        <taxon>unclassified sequences</taxon>
        <taxon>metagenomes</taxon>
        <taxon>organismal metagenomes</taxon>
    </lineage>
</organism>
<gene>
    <name evidence="1" type="ORF">Q604_UNBC15942G0001</name>
</gene>
<dbReference type="AlphaFoldDB" id="W1XJ68"/>
<dbReference type="InterPro" id="IPR043504">
    <property type="entry name" value="Peptidase_S1_PA_chymotrypsin"/>
</dbReference>
<dbReference type="GO" id="GO:0008233">
    <property type="term" value="F:peptidase activity"/>
    <property type="evidence" value="ECO:0007669"/>
    <property type="project" value="UniProtKB-KW"/>
</dbReference>
<name>W1XJ68_9ZZZZ</name>
<dbReference type="EMBL" id="AZMM01015942">
    <property type="protein sequence ID" value="ETJ29530.1"/>
    <property type="molecule type" value="Genomic_DNA"/>
</dbReference>
<comment type="caution">
    <text evidence="1">The sequence shown here is derived from an EMBL/GenBank/DDBJ whole genome shotgun (WGS) entry which is preliminary data.</text>
</comment>
<accession>W1XJ68</accession>
<dbReference type="Gene3D" id="2.40.10.10">
    <property type="entry name" value="Trypsin-like serine proteases"/>
    <property type="match status" value="1"/>
</dbReference>
<dbReference type="GO" id="GO:0006508">
    <property type="term" value="P:proteolysis"/>
    <property type="evidence" value="ECO:0007669"/>
    <property type="project" value="UniProtKB-KW"/>
</dbReference>
<protein>
    <submittedName>
        <fullName evidence="1">Protease do</fullName>
    </submittedName>
</protein>
<keyword evidence="1" id="KW-0378">Hydrolase</keyword>
<feature type="non-terminal residue" evidence="1">
    <location>
        <position position="120"/>
    </location>
</feature>
<evidence type="ECO:0000313" key="1">
    <source>
        <dbReference type="EMBL" id="ETJ29530.1"/>
    </source>
</evidence>
<sequence length="120" mass="12425">SLIKNNVNGGNGLSINKQVNYVPQSFTESDSQAMTAADAFNKVSPAVVIISTVGTSSNGFTASQYEGMGSGFIIPFVRVYAKFLESGVPIAITSAPGYNSSESPSSATAGTFVPSFNLIM</sequence>
<keyword evidence="1" id="KW-0645">Protease</keyword>
<feature type="non-terminal residue" evidence="1">
    <location>
        <position position="1"/>
    </location>
</feature>
<proteinExistence type="predicted"/>